<evidence type="ECO:0000256" key="1">
    <source>
        <dbReference type="SAM" id="Coils"/>
    </source>
</evidence>
<evidence type="ECO:0000313" key="2">
    <source>
        <dbReference type="Proteomes" id="UP000887577"/>
    </source>
</evidence>
<protein>
    <submittedName>
        <fullName evidence="3">G domain-containing protein</fullName>
    </submittedName>
</protein>
<proteinExistence type="predicted"/>
<keyword evidence="2" id="KW-1185">Reference proteome</keyword>
<name>A0A914YXI0_9BILA</name>
<dbReference type="Proteomes" id="UP000887577">
    <property type="component" value="Unplaced"/>
</dbReference>
<dbReference type="SUPFAM" id="SSF52540">
    <property type="entry name" value="P-loop containing nucleoside triphosphate hydrolases"/>
    <property type="match status" value="1"/>
</dbReference>
<dbReference type="PANTHER" id="PTHR32046:SF11">
    <property type="entry name" value="IMMUNE-ASSOCIATED NUCLEOTIDE-BINDING PROTEIN 10-LIKE"/>
    <property type="match status" value="1"/>
</dbReference>
<reference evidence="3" key="1">
    <citation type="submission" date="2022-11" db="UniProtKB">
        <authorList>
            <consortium name="WormBaseParasite"/>
        </authorList>
    </citation>
    <scope>IDENTIFICATION</scope>
</reference>
<dbReference type="WBParaSite" id="PSU_v2.g4669.t1">
    <property type="protein sequence ID" value="PSU_v2.g4669.t1"/>
    <property type="gene ID" value="PSU_v2.g4669"/>
</dbReference>
<dbReference type="InterPro" id="IPR027417">
    <property type="entry name" value="P-loop_NTPase"/>
</dbReference>
<accession>A0A914YXI0</accession>
<sequence length="602" mass="69597">MPSSQSTYLNIPCPKCQEADCFWHCQKCFMRLRCKDRTIFCSCSQGDILDFEFCCIQKSHDNEFYPYKTNKVYAALERLTLTKSVNILLLGSTGVGKTTLINSIPNYLKFETLEEAEINPLSLLVPTSFQIQDQHYEEIDVKMGNENEFESFEKGKSATRCPKVHTIAYNNVVINFIDTPGLCDTSGINKDKENLNQILNYICSFPELHGIYNEAFRYLCAKKNGISYDQDEYSYCQNAWERSRNETFRLINHVLSNSPHLTNQTAVLNAVRCIIIGLNKPLATITTQIQKNKNLLETHRIEIGNLTGKEKDFRTRIKISQICIKKVPLDRRRVVCNKCAKPKRDDHQNDYKVYPKKCQCPMGHHEHINYKYVENKNFIEDEEIKKELLTVTSKIEAKKRVIKWIGTLIKEYDNEQKLVNRCAAVFSSYLKSNSIILNNKSHEEYLNIELENAKLTGKIADIQNLENALTAYSEEKEILEKQLGQLNTNVSSKELTAADIFAARNKLFNLKWSGSTLRDIFDRELTNPVFHHVNSIQQQITKQKQQCKEDKPSWRKRTQEICATVIAGMTDFTSTNYREPPRIDDYGRALYKGSLNSSPYEY</sequence>
<dbReference type="PANTHER" id="PTHR32046">
    <property type="entry name" value="G DOMAIN-CONTAINING PROTEIN"/>
    <property type="match status" value="1"/>
</dbReference>
<feature type="coiled-coil region" evidence="1">
    <location>
        <begin position="455"/>
        <end position="489"/>
    </location>
</feature>
<evidence type="ECO:0000313" key="3">
    <source>
        <dbReference type="WBParaSite" id="PSU_v2.g4669.t1"/>
    </source>
</evidence>
<keyword evidence="1" id="KW-0175">Coiled coil</keyword>
<organism evidence="2 3">
    <name type="scientific">Panagrolaimus superbus</name>
    <dbReference type="NCBI Taxonomy" id="310955"/>
    <lineage>
        <taxon>Eukaryota</taxon>
        <taxon>Metazoa</taxon>
        <taxon>Ecdysozoa</taxon>
        <taxon>Nematoda</taxon>
        <taxon>Chromadorea</taxon>
        <taxon>Rhabditida</taxon>
        <taxon>Tylenchina</taxon>
        <taxon>Panagrolaimomorpha</taxon>
        <taxon>Panagrolaimoidea</taxon>
        <taxon>Panagrolaimidae</taxon>
        <taxon>Panagrolaimus</taxon>
    </lineage>
</organism>
<dbReference type="AlphaFoldDB" id="A0A914YXI0"/>
<dbReference type="Gene3D" id="3.40.50.300">
    <property type="entry name" value="P-loop containing nucleotide triphosphate hydrolases"/>
    <property type="match status" value="1"/>
</dbReference>